<dbReference type="AlphaFoldDB" id="A0A0D2LV88"/>
<name>A0A0D2LV88_9CHLO</name>
<dbReference type="Proteomes" id="UP000054498">
    <property type="component" value="Unassembled WGS sequence"/>
</dbReference>
<feature type="non-terminal residue" evidence="2">
    <location>
        <position position="1"/>
    </location>
</feature>
<accession>A0A0D2LV88</accession>
<evidence type="ECO:0000313" key="2">
    <source>
        <dbReference type="EMBL" id="KIY95499.1"/>
    </source>
</evidence>
<sequence>PALAGPEAAASAEAAPPAEALQRLRLQLEAPAARMSGAGGAEPAPVRPSFSTIAAGLADRESTGHGRARSSGQRDTASGQAAPRHRPRLPAAAGPIITLTDATACASRRVPAPVAPRPLPRARFPAPSDEEQYTAAGAAERWRTLGRTH</sequence>
<feature type="region of interest" description="Disordered" evidence="1">
    <location>
        <begin position="109"/>
        <end position="149"/>
    </location>
</feature>
<protein>
    <submittedName>
        <fullName evidence="2">Uncharacterized protein</fullName>
    </submittedName>
</protein>
<gene>
    <name evidence="2" type="ORF">MNEG_12462</name>
</gene>
<dbReference type="EMBL" id="KK103475">
    <property type="protein sequence ID" value="KIY95499.1"/>
    <property type="molecule type" value="Genomic_DNA"/>
</dbReference>
<proteinExistence type="predicted"/>
<dbReference type="KEGG" id="mng:MNEG_12462"/>
<dbReference type="RefSeq" id="XP_013894519.1">
    <property type="nucleotide sequence ID" value="XM_014039065.1"/>
</dbReference>
<reference evidence="2 3" key="1">
    <citation type="journal article" date="2013" name="BMC Genomics">
        <title>Reconstruction of the lipid metabolism for the microalga Monoraphidium neglectum from its genome sequence reveals characteristics suitable for biofuel production.</title>
        <authorList>
            <person name="Bogen C."/>
            <person name="Al-Dilaimi A."/>
            <person name="Albersmeier A."/>
            <person name="Wichmann J."/>
            <person name="Grundmann M."/>
            <person name="Rupp O."/>
            <person name="Lauersen K.J."/>
            <person name="Blifernez-Klassen O."/>
            <person name="Kalinowski J."/>
            <person name="Goesmann A."/>
            <person name="Mussgnug J.H."/>
            <person name="Kruse O."/>
        </authorList>
    </citation>
    <scope>NUCLEOTIDE SEQUENCE [LARGE SCALE GENOMIC DNA]</scope>
    <source>
        <strain evidence="2 3">SAG 48.87</strain>
    </source>
</reference>
<keyword evidence="3" id="KW-1185">Reference proteome</keyword>
<dbReference type="GeneID" id="25729827"/>
<evidence type="ECO:0000256" key="1">
    <source>
        <dbReference type="SAM" id="MobiDB-lite"/>
    </source>
</evidence>
<feature type="region of interest" description="Disordered" evidence="1">
    <location>
        <begin position="33"/>
        <end position="94"/>
    </location>
</feature>
<feature type="compositionally biased region" description="Polar residues" evidence="1">
    <location>
        <begin position="70"/>
        <end position="79"/>
    </location>
</feature>
<organism evidence="2 3">
    <name type="scientific">Monoraphidium neglectum</name>
    <dbReference type="NCBI Taxonomy" id="145388"/>
    <lineage>
        <taxon>Eukaryota</taxon>
        <taxon>Viridiplantae</taxon>
        <taxon>Chlorophyta</taxon>
        <taxon>core chlorophytes</taxon>
        <taxon>Chlorophyceae</taxon>
        <taxon>CS clade</taxon>
        <taxon>Sphaeropleales</taxon>
        <taxon>Selenastraceae</taxon>
        <taxon>Monoraphidium</taxon>
    </lineage>
</organism>
<evidence type="ECO:0000313" key="3">
    <source>
        <dbReference type="Proteomes" id="UP000054498"/>
    </source>
</evidence>